<reference evidence="1 2" key="1">
    <citation type="journal article" date="2019" name="bioRxiv">
        <title>Genomics, evolutionary history and diagnostics of the Alternaria alternata species group including apple and Asian pear pathotypes.</title>
        <authorList>
            <person name="Armitage A.D."/>
            <person name="Cockerton H.M."/>
            <person name="Sreenivasaprasad S."/>
            <person name="Woodhall J.W."/>
            <person name="Lane C.R."/>
            <person name="Harrison R.J."/>
            <person name="Clarkson J.P."/>
        </authorList>
    </citation>
    <scope>NUCLEOTIDE SEQUENCE [LARGE SCALE GENOMIC DNA]</scope>
    <source>
        <strain evidence="1 2">FERA 650</strain>
    </source>
</reference>
<evidence type="ECO:0000313" key="2">
    <source>
        <dbReference type="Proteomes" id="UP000293547"/>
    </source>
</evidence>
<sequence length="164" mass="18071">MQQPAMGPRPVVSIAPARPRTIQKSPSSKESLGKPTSNNGPVSNIRSRRERPCDACRRRKSRCVIHEGAALCVLCEFHKQECTFVQSPLPRKRKVVDGEKKDSPNNTKKRYVIRRLRSSTTSTINTHHHSNCAKSTTTTALAVPNNKSSLASIWRDTGIAATAA</sequence>
<protein>
    <submittedName>
        <fullName evidence="1">Uncharacterized protein</fullName>
    </submittedName>
</protein>
<gene>
    <name evidence="1" type="ORF">AG0111_0g4859</name>
</gene>
<dbReference type="Proteomes" id="UP000293547">
    <property type="component" value="Unassembled WGS sequence"/>
</dbReference>
<evidence type="ECO:0000313" key="1">
    <source>
        <dbReference type="EMBL" id="KAB2107053.1"/>
    </source>
</evidence>
<name>A0ACB6FRM5_9PLEO</name>
<comment type="caution">
    <text evidence="1">The sequence shown here is derived from an EMBL/GenBank/DDBJ whole genome shotgun (WGS) entry which is preliminary data.</text>
</comment>
<accession>A0ACB6FRM5</accession>
<keyword evidence="2" id="KW-1185">Reference proteome</keyword>
<organism evidence="1 2">
    <name type="scientific">Alternaria gaisen</name>
    <dbReference type="NCBI Taxonomy" id="167740"/>
    <lineage>
        <taxon>Eukaryota</taxon>
        <taxon>Fungi</taxon>
        <taxon>Dikarya</taxon>
        <taxon>Ascomycota</taxon>
        <taxon>Pezizomycotina</taxon>
        <taxon>Dothideomycetes</taxon>
        <taxon>Pleosporomycetidae</taxon>
        <taxon>Pleosporales</taxon>
        <taxon>Pleosporineae</taxon>
        <taxon>Pleosporaceae</taxon>
        <taxon>Alternaria</taxon>
        <taxon>Alternaria sect. Alternaria</taxon>
    </lineage>
</organism>
<dbReference type="EMBL" id="PDWZ02000004">
    <property type="protein sequence ID" value="KAB2107053.1"/>
    <property type="molecule type" value="Genomic_DNA"/>
</dbReference>
<proteinExistence type="predicted"/>